<name>A0A7Y9IYB9_9BURK</name>
<protein>
    <submittedName>
        <fullName evidence="2">Chemotaxis protein histidine kinase CheA</fullName>
    </submittedName>
</protein>
<organism evidence="2 3">
    <name type="scientific">Pigmentiphaga litoralis</name>
    <dbReference type="NCBI Taxonomy" id="516702"/>
    <lineage>
        <taxon>Bacteria</taxon>
        <taxon>Pseudomonadati</taxon>
        <taxon>Pseudomonadota</taxon>
        <taxon>Betaproteobacteria</taxon>
        <taxon>Burkholderiales</taxon>
        <taxon>Alcaligenaceae</taxon>
        <taxon>Pigmentiphaga</taxon>
    </lineage>
</organism>
<sequence>MRGTSPLFAFVLVVLLGGALAGCASRKTSMYDHEDFDESSTYSRSYAAPAVKACESARRALLSQGYLINKASTDVVDGRKSFQQTAEAHVEIEFHIVCAPDSADGTSSSVFVNAVQDRYTLKKTASSASLGVSILGSVSMPFGTSDDSMVKVGSETIAAPRFYNGFFGLLEQYLAPMQGRAAAQAAEAAAAASAAAARAQAPVPQPAGAIPASATPGVQTAAPKAAAPQATDARPVELKPVEPAAAAAKAAEFKAAESKAAESTAAESKAAESKAVESKAVESKAAEPKAAESKAAEPKAAESKAVESKAAESKSDVPASAPGSSPDALPSAPASTPASIPAAPAAQPSAPVADPVAPGAAPGPDVPTAN</sequence>
<keyword evidence="2" id="KW-0808">Transferase</keyword>
<keyword evidence="2" id="KW-0418">Kinase</keyword>
<accession>A0A7Y9IYB9</accession>
<reference evidence="2 3" key="1">
    <citation type="submission" date="2020-07" db="EMBL/GenBank/DDBJ databases">
        <title>Genomic Encyclopedia of Type Strains, Phase IV (KMG-V): Genome sequencing to study the core and pangenomes of soil and plant-associated prokaryotes.</title>
        <authorList>
            <person name="Whitman W."/>
        </authorList>
    </citation>
    <scope>NUCLEOTIDE SEQUENCE [LARGE SCALE GENOMIC DNA]</scope>
    <source>
        <strain evidence="2 3">SAS40</strain>
    </source>
</reference>
<dbReference type="InterPro" id="IPR018718">
    <property type="entry name" value="DUF2242"/>
</dbReference>
<comment type="caution">
    <text evidence="2">The sequence shown here is derived from an EMBL/GenBank/DDBJ whole genome shotgun (WGS) entry which is preliminary data.</text>
</comment>
<feature type="region of interest" description="Disordered" evidence="1">
    <location>
        <begin position="205"/>
        <end position="235"/>
    </location>
</feature>
<feature type="region of interest" description="Disordered" evidence="1">
    <location>
        <begin position="263"/>
        <end position="370"/>
    </location>
</feature>
<proteinExistence type="predicted"/>
<feature type="compositionally biased region" description="Basic and acidic residues" evidence="1">
    <location>
        <begin position="269"/>
        <end position="315"/>
    </location>
</feature>
<feature type="compositionally biased region" description="Low complexity" evidence="1">
    <location>
        <begin position="316"/>
        <end position="370"/>
    </location>
</feature>
<gene>
    <name evidence="2" type="ORF">FHW18_003695</name>
</gene>
<dbReference type="RefSeq" id="WP_179588109.1">
    <property type="nucleotide sequence ID" value="NZ_JACBYR010000001.1"/>
</dbReference>
<dbReference type="Proteomes" id="UP000542125">
    <property type="component" value="Unassembled WGS sequence"/>
</dbReference>
<feature type="compositionally biased region" description="Low complexity" evidence="1">
    <location>
        <begin position="219"/>
        <end position="233"/>
    </location>
</feature>
<dbReference type="AlphaFoldDB" id="A0A7Y9IYB9"/>
<dbReference type="EMBL" id="JACBYR010000001">
    <property type="protein sequence ID" value="NYE84424.1"/>
    <property type="molecule type" value="Genomic_DNA"/>
</dbReference>
<evidence type="ECO:0000313" key="3">
    <source>
        <dbReference type="Proteomes" id="UP000542125"/>
    </source>
</evidence>
<keyword evidence="3" id="KW-1185">Reference proteome</keyword>
<dbReference type="GO" id="GO:0016301">
    <property type="term" value="F:kinase activity"/>
    <property type="evidence" value="ECO:0007669"/>
    <property type="project" value="UniProtKB-KW"/>
</dbReference>
<evidence type="ECO:0000256" key="1">
    <source>
        <dbReference type="SAM" id="MobiDB-lite"/>
    </source>
</evidence>
<dbReference type="PROSITE" id="PS51257">
    <property type="entry name" value="PROKAR_LIPOPROTEIN"/>
    <property type="match status" value="1"/>
</dbReference>
<dbReference type="Pfam" id="PF10001">
    <property type="entry name" value="DUF2242"/>
    <property type="match status" value="1"/>
</dbReference>
<evidence type="ECO:0000313" key="2">
    <source>
        <dbReference type="EMBL" id="NYE84424.1"/>
    </source>
</evidence>